<dbReference type="GO" id="GO:0004867">
    <property type="term" value="F:serine-type endopeptidase inhibitor activity"/>
    <property type="evidence" value="ECO:0007669"/>
    <property type="project" value="InterPro"/>
</dbReference>
<dbReference type="EMBL" id="KP276257">
    <property type="protein sequence ID" value="AKE31559.1"/>
    <property type="molecule type" value="mRNA"/>
</dbReference>
<dbReference type="PANTHER" id="PTHR10083:SF374">
    <property type="entry name" value="BPTI_KUNITZ INHIBITOR DOMAIN-CONTAINING PROTEIN"/>
    <property type="match status" value="1"/>
</dbReference>
<accession>A0A0F6QMZ7</accession>
<sequence length="164" mass="19162">MTGVDRIIRLCLFVTCCLSLCKLVLSMPQKCFDPMPRQNPYCGRTRKVYHFDTMKGKCIQLAYNGCGRSNNVFSSKESCQKSCSCHLEPNWGVYCGKKYRIRYYYEQESGLCRKFWFSGCGGNHNRFEKKTRCEKVCTEYRGLKHEIKSLTKLIEKDLKEIQKG</sequence>
<dbReference type="PANTHER" id="PTHR10083">
    <property type="entry name" value="KUNITZ-TYPE PROTEASE INHIBITOR-RELATED"/>
    <property type="match status" value="1"/>
</dbReference>
<dbReference type="InterPro" id="IPR002223">
    <property type="entry name" value="Kunitz_BPTI"/>
</dbReference>
<feature type="domain" description="BPTI/Kunitz inhibitor" evidence="3">
    <location>
        <begin position="31"/>
        <end position="83"/>
    </location>
</feature>
<protein>
    <submittedName>
        <fullName evidence="4">Nacreserine protease inhibitor 1</fullName>
    </submittedName>
</protein>
<evidence type="ECO:0000313" key="4">
    <source>
        <dbReference type="EMBL" id="AKE31559.1"/>
    </source>
</evidence>
<dbReference type="Pfam" id="PF00014">
    <property type="entry name" value="Kunitz_BPTI"/>
    <property type="match status" value="2"/>
</dbReference>
<dbReference type="SMART" id="SM00131">
    <property type="entry name" value="KU"/>
    <property type="match status" value="2"/>
</dbReference>
<dbReference type="InterPro" id="IPR050098">
    <property type="entry name" value="TFPI/VKTCI-like"/>
</dbReference>
<dbReference type="InterPro" id="IPR036880">
    <property type="entry name" value="Kunitz_BPTI_sf"/>
</dbReference>
<evidence type="ECO:0000256" key="2">
    <source>
        <dbReference type="SAM" id="SignalP"/>
    </source>
</evidence>
<dbReference type="InterPro" id="IPR020901">
    <property type="entry name" value="Prtase_inh_Kunz-CS"/>
</dbReference>
<evidence type="ECO:0000259" key="3">
    <source>
        <dbReference type="PROSITE" id="PS50279"/>
    </source>
</evidence>
<dbReference type="SUPFAM" id="SSF57362">
    <property type="entry name" value="BPTI-like"/>
    <property type="match status" value="2"/>
</dbReference>
<feature type="signal peptide" evidence="2">
    <location>
        <begin position="1"/>
        <end position="26"/>
    </location>
</feature>
<dbReference type="PROSITE" id="PS50279">
    <property type="entry name" value="BPTI_KUNITZ_2"/>
    <property type="match status" value="2"/>
</dbReference>
<dbReference type="PROSITE" id="PS00280">
    <property type="entry name" value="BPTI_KUNITZ_1"/>
    <property type="match status" value="1"/>
</dbReference>
<dbReference type="CDD" id="cd00109">
    <property type="entry name" value="Kunitz-type"/>
    <property type="match status" value="1"/>
</dbReference>
<organism evidence="4">
    <name type="scientific">Pinctada imbricata</name>
    <name type="common">Atlantic pearl-oyster</name>
    <name type="synonym">Pinctada martensii</name>
    <dbReference type="NCBI Taxonomy" id="66713"/>
    <lineage>
        <taxon>Eukaryota</taxon>
        <taxon>Metazoa</taxon>
        <taxon>Spiralia</taxon>
        <taxon>Lophotrochozoa</taxon>
        <taxon>Mollusca</taxon>
        <taxon>Bivalvia</taxon>
        <taxon>Autobranchia</taxon>
        <taxon>Pteriomorphia</taxon>
        <taxon>Pterioida</taxon>
        <taxon>Pterioidea</taxon>
        <taxon>Pteriidae</taxon>
        <taxon>Pinctada</taxon>
    </lineage>
</organism>
<keyword evidence="1" id="KW-1015">Disulfide bond</keyword>
<feature type="domain" description="BPTI/Kunitz inhibitor" evidence="3">
    <location>
        <begin position="85"/>
        <end position="137"/>
    </location>
</feature>
<name>A0A0F6QMZ7_PINIB</name>
<dbReference type="AlphaFoldDB" id="A0A0F6QMZ7"/>
<dbReference type="Gene3D" id="4.10.410.10">
    <property type="entry name" value="Pancreatic trypsin inhibitor Kunitz domain"/>
    <property type="match status" value="2"/>
</dbReference>
<evidence type="ECO:0000256" key="1">
    <source>
        <dbReference type="ARBA" id="ARBA00023157"/>
    </source>
</evidence>
<keyword evidence="2" id="KW-0732">Signal</keyword>
<feature type="chain" id="PRO_5002508872" evidence="2">
    <location>
        <begin position="27"/>
        <end position="164"/>
    </location>
</feature>
<reference evidence="4" key="1">
    <citation type="submission" date="2014-12" db="EMBL/GenBank/DDBJ databases">
        <title>Molecular Characterization and Tissue Specific Expression Analysis of NSPI1 gene from Pinctada martensii.</title>
        <authorList>
            <person name="Dong B."/>
            <person name="Huang R."/>
            <person name="Du X."/>
        </authorList>
    </citation>
    <scope>NUCLEOTIDE SEQUENCE</scope>
    <source>
        <tissue evidence="4">Nacreous layer of shell</tissue>
    </source>
</reference>
<proteinExistence type="evidence at transcript level"/>